<dbReference type="SMART" id="SM00954">
    <property type="entry name" value="RelA_SpoT"/>
    <property type="match status" value="1"/>
</dbReference>
<evidence type="ECO:0000256" key="4">
    <source>
        <dbReference type="RuleBase" id="RU003847"/>
    </source>
</evidence>
<dbReference type="CDD" id="cd01668">
    <property type="entry name" value="TGS_RSH"/>
    <property type="match status" value="1"/>
</dbReference>
<dbReference type="FunFam" id="3.30.460.10:FF:000001">
    <property type="entry name" value="GTP pyrophosphokinase RelA"/>
    <property type="match status" value="1"/>
</dbReference>
<evidence type="ECO:0000256" key="2">
    <source>
        <dbReference type="ARBA" id="ARBA00013251"/>
    </source>
</evidence>
<dbReference type="InterPro" id="IPR043519">
    <property type="entry name" value="NT_sf"/>
</dbReference>
<dbReference type="Pfam" id="PF02824">
    <property type="entry name" value="TGS"/>
    <property type="match status" value="1"/>
</dbReference>
<dbReference type="Gene3D" id="1.10.3210.10">
    <property type="entry name" value="Hypothetical protein af1432"/>
    <property type="match status" value="1"/>
</dbReference>
<name>A0A6I2UA63_9FIRM</name>
<dbReference type="Pfam" id="PF19296">
    <property type="entry name" value="RelA_AH_RIS"/>
    <property type="match status" value="1"/>
</dbReference>
<dbReference type="InterPro" id="IPR045865">
    <property type="entry name" value="ACT-like_dom_sf"/>
</dbReference>
<feature type="domain" description="HD" evidence="6">
    <location>
        <begin position="67"/>
        <end position="166"/>
    </location>
</feature>
<dbReference type="Proteomes" id="UP000433181">
    <property type="component" value="Unassembled WGS sequence"/>
</dbReference>
<dbReference type="GeneID" id="96778312"/>
<dbReference type="InterPro" id="IPR012675">
    <property type="entry name" value="Beta-grasp_dom_sf"/>
</dbReference>
<dbReference type="PROSITE" id="PS51671">
    <property type="entry name" value="ACT"/>
    <property type="match status" value="1"/>
</dbReference>
<evidence type="ECO:0000259" key="5">
    <source>
        <dbReference type="PROSITE" id="PS51671"/>
    </source>
</evidence>
<dbReference type="InterPro" id="IPR004811">
    <property type="entry name" value="RelA/Spo_fam"/>
</dbReference>
<dbReference type="SUPFAM" id="SSF81271">
    <property type="entry name" value="TGS-like"/>
    <property type="match status" value="1"/>
</dbReference>
<dbReference type="CDD" id="cd04876">
    <property type="entry name" value="ACT_RelA-SpoT"/>
    <property type="match status" value="1"/>
</dbReference>
<dbReference type="PANTHER" id="PTHR21262:SF31">
    <property type="entry name" value="GTP PYROPHOSPHOKINASE"/>
    <property type="match status" value="1"/>
</dbReference>
<dbReference type="PROSITE" id="PS51880">
    <property type="entry name" value="TGS"/>
    <property type="match status" value="1"/>
</dbReference>
<dbReference type="InterPro" id="IPR006674">
    <property type="entry name" value="HD_domain"/>
</dbReference>
<dbReference type="GO" id="GO:0008728">
    <property type="term" value="F:GTP diphosphokinase activity"/>
    <property type="evidence" value="ECO:0007669"/>
    <property type="project" value="UniProtKB-EC"/>
</dbReference>
<dbReference type="GO" id="GO:0015970">
    <property type="term" value="P:guanosine tetraphosphate biosynthetic process"/>
    <property type="evidence" value="ECO:0007669"/>
    <property type="project" value="UniProtKB-UniPathway"/>
</dbReference>
<keyword evidence="9" id="KW-1185">Reference proteome</keyword>
<keyword evidence="8" id="KW-0378">Hydrolase</keyword>
<organism evidence="8 9">
    <name type="scientific">Anaerovibrio slackiae</name>
    <dbReference type="NCBI Taxonomy" id="2652309"/>
    <lineage>
        <taxon>Bacteria</taxon>
        <taxon>Bacillati</taxon>
        <taxon>Bacillota</taxon>
        <taxon>Negativicutes</taxon>
        <taxon>Selenomonadales</taxon>
        <taxon>Selenomonadaceae</taxon>
        <taxon>Anaerovibrio</taxon>
    </lineage>
</organism>
<comment type="pathway">
    <text evidence="1">Purine metabolism; ppGpp biosynthesis; ppGpp from GTP: step 1/2.</text>
</comment>
<dbReference type="CDD" id="cd00077">
    <property type="entry name" value="HDc"/>
    <property type="match status" value="1"/>
</dbReference>
<dbReference type="InterPro" id="IPR002912">
    <property type="entry name" value="ACT_dom"/>
</dbReference>
<dbReference type="UniPathway" id="UPA00908">
    <property type="reaction ID" value="UER00884"/>
</dbReference>
<gene>
    <name evidence="8" type="ORF">FYJ84_05235</name>
</gene>
<proteinExistence type="inferred from homology"/>
<evidence type="ECO:0000256" key="3">
    <source>
        <dbReference type="ARBA" id="ARBA00048244"/>
    </source>
</evidence>
<dbReference type="SUPFAM" id="SSF81301">
    <property type="entry name" value="Nucleotidyltransferase"/>
    <property type="match status" value="1"/>
</dbReference>
<evidence type="ECO:0000256" key="1">
    <source>
        <dbReference type="ARBA" id="ARBA00004976"/>
    </source>
</evidence>
<dbReference type="PANTHER" id="PTHR21262">
    <property type="entry name" value="GUANOSINE-3',5'-BIS DIPHOSPHATE 3'-PYROPHOSPHOHYDROLASE"/>
    <property type="match status" value="1"/>
</dbReference>
<evidence type="ECO:0000259" key="7">
    <source>
        <dbReference type="PROSITE" id="PS51880"/>
    </source>
</evidence>
<evidence type="ECO:0000259" key="6">
    <source>
        <dbReference type="PROSITE" id="PS51831"/>
    </source>
</evidence>
<comment type="similarity">
    <text evidence="4">Belongs to the relA/spoT family.</text>
</comment>
<dbReference type="SMART" id="SM00471">
    <property type="entry name" value="HDc"/>
    <property type="match status" value="1"/>
</dbReference>
<feature type="domain" description="ACT" evidence="5">
    <location>
        <begin position="676"/>
        <end position="751"/>
    </location>
</feature>
<accession>A0A6I2UA63</accession>
<dbReference type="InterPro" id="IPR003607">
    <property type="entry name" value="HD/PDEase_dom"/>
</dbReference>
<dbReference type="EC" id="2.7.6.5" evidence="2"/>
<reference evidence="8 9" key="1">
    <citation type="submission" date="2019-08" db="EMBL/GenBank/DDBJ databases">
        <title>In-depth cultivation of the pig gut microbiome towards novel bacterial diversity and tailored functional studies.</title>
        <authorList>
            <person name="Wylensek D."/>
            <person name="Hitch T.C.A."/>
            <person name="Clavel T."/>
        </authorList>
    </citation>
    <scope>NUCLEOTIDE SEQUENCE [LARGE SCALE GENOMIC DNA]</scope>
    <source>
        <strain evidence="8 9">WCA-693-APC-5D-A</strain>
    </source>
</reference>
<dbReference type="Gene3D" id="3.30.70.260">
    <property type="match status" value="1"/>
</dbReference>
<dbReference type="FunFam" id="1.10.3210.10:FF:000001">
    <property type="entry name" value="GTP pyrophosphokinase RelA"/>
    <property type="match status" value="1"/>
</dbReference>
<dbReference type="InterPro" id="IPR033655">
    <property type="entry name" value="TGS_RelA/SpoT"/>
</dbReference>
<dbReference type="SUPFAM" id="SSF109604">
    <property type="entry name" value="HD-domain/PDEase-like"/>
    <property type="match status" value="1"/>
</dbReference>
<evidence type="ECO:0000313" key="8">
    <source>
        <dbReference type="EMBL" id="MSU08388.1"/>
    </source>
</evidence>
<dbReference type="RefSeq" id="WP_154406552.1">
    <property type="nucleotide sequence ID" value="NZ_VUNR01000007.1"/>
</dbReference>
<dbReference type="GO" id="GO:0016787">
    <property type="term" value="F:hydrolase activity"/>
    <property type="evidence" value="ECO:0007669"/>
    <property type="project" value="UniProtKB-KW"/>
</dbReference>
<dbReference type="InterPro" id="IPR007685">
    <property type="entry name" value="RelA_SpoT"/>
</dbReference>
<dbReference type="Gene3D" id="3.10.20.30">
    <property type="match status" value="1"/>
</dbReference>
<dbReference type="Gene3D" id="3.30.460.10">
    <property type="entry name" value="Beta Polymerase, domain 2"/>
    <property type="match status" value="1"/>
</dbReference>
<dbReference type="InterPro" id="IPR045600">
    <property type="entry name" value="RelA/SpoT_AH_RIS"/>
</dbReference>
<dbReference type="Pfam" id="PF04607">
    <property type="entry name" value="RelA_SpoT"/>
    <property type="match status" value="1"/>
</dbReference>
<dbReference type="EMBL" id="VUNR01000007">
    <property type="protein sequence ID" value="MSU08388.1"/>
    <property type="molecule type" value="Genomic_DNA"/>
</dbReference>
<dbReference type="NCBIfam" id="TIGR00691">
    <property type="entry name" value="spoT_relA"/>
    <property type="match status" value="1"/>
</dbReference>
<comment type="catalytic activity">
    <reaction evidence="3">
        <text>GTP + ATP = guanosine 3'-diphosphate 5'-triphosphate + AMP</text>
        <dbReference type="Rhea" id="RHEA:22088"/>
        <dbReference type="ChEBI" id="CHEBI:30616"/>
        <dbReference type="ChEBI" id="CHEBI:37565"/>
        <dbReference type="ChEBI" id="CHEBI:142410"/>
        <dbReference type="ChEBI" id="CHEBI:456215"/>
        <dbReference type="EC" id="2.7.6.5"/>
    </reaction>
</comment>
<dbReference type="FunFam" id="3.10.20.30:FF:000002">
    <property type="entry name" value="GTP pyrophosphokinase (RelA/SpoT)"/>
    <property type="match status" value="1"/>
</dbReference>
<comment type="function">
    <text evidence="4">In eubacteria ppGpp (guanosine 3'-diphosphate 5'-diphosphate) is a mediator of the stringent response that coordinates a variety of cellular activities in response to changes in nutritional abundance.</text>
</comment>
<dbReference type="GO" id="GO:0005886">
    <property type="term" value="C:plasma membrane"/>
    <property type="evidence" value="ECO:0007669"/>
    <property type="project" value="TreeGrafter"/>
</dbReference>
<dbReference type="InterPro" id="IPR012676">
    <property type="entry name" value="TGS-like"/>
</dbReference>
<evidence type="ECO:0000313" key="9">
    <source>
        <dbReference type="Proteomes" id="UP000433181"/>
    </source>
</evidence>
<dbReference type="Pfam" id="PF13328">
    <property type="entry name" value="HD_4"/>
    <property type="match status" value="1"/>
</dbReference>
<dbReference type="PROSITE" id="PS51831">
    <property type="entry name" value="HD"/>
    <property type="match status" value="1"/>
</dbReference>
<sequence>MLEKKGQNDVNIYIPEVASATAEVTIDEVINAVLKYQPHADVELVRKAYELANAAHGGQKRASGEDYIIHPLCVAKILTELQIDSTTITAALLHDVVEDTTYSQAQMEDIFGTEVAMLIDGVTKLGKIKYQSREEQQSENYRKLFLAMAKDIRVIMIKLADRLHNMRTLKFVKEEKQKRIAKETIEVYAPLANRLGISNIKWELEDLCLRYLEPEFYYDLVEKVKQKRQERQRFIEDAILQIHTKLIRSSIKAEISGRAKHFYSIYRKMKRDNKDISEIYDLSAVRVLVHNVKDCYAVLGVIHAMWKPIPGRFKDYIAMPKSNGYQSLHTTVMTRGYPLEIQIRTFAMHKVSEYGVAAHWKYKEAGRSVGAGNDYEKKISWLRQMMNLQHEVNDPTEYLEALKMDIFSDEVFVFTPNGDVIDLPKGSVPIDFAYRIHTEVGHHCVGAKVNGKIVPLEYKLKNGDQVSIITNKANNGPSRDWLNIVASSDTRAKIRSWFKKVKREENVIRGRELLEKEAKRLGYEPKDLLRDEWLNSVCLRFNINNDEDMLAAVGYGGVAVNGVIAKLIEHHKKAIKAATPPDVSEMLETIKQQHNNSRKNKASHGILVEGESGMLVRLAKCCNPIPGDPIVGYITKGRGVSVHRADCPNVLSDDGDTTRVIDVNWDIGLDKDYTVEIEIICNDAAGVLTSVLSVPAEMKINVSAVNAKANKGNKTSTIIMSLEVHNAAQVSLVMGKIRRLKDVFSVSRAMASAADNNSNTRHGR</sequence>
<dbReference type="SUPFAM" id="SSF55021">
    <property type="entry name" value="ACT-like"/>
    <property type="match status" value="1"/>
</dbReference>
<protein>
    <recommendedName>
        <fullName evidence="2">GTP diphosphokinase</fullName>
        <ecNumber evidence="2">2.7.6.5</ecNumber>
    </recommendedName>
</protein>
<dbReference type="InterPro" id="IPR004095">
    <property type="entry name" value="TGS"/>
</dbReference>
<dbReference type="CDD" id="cd05399">
    <property type="entry name" value="NT_Rel-Spo_like"/>
    <property type="match status" value="1"/>
</dbReference>
<dbReference type="AlphaFoldDB" id="A0A6I2UA63"/>
<dbReference type="Pfam" id="PF13291">
    <property type="entry name" value="ACT_4"/>
    <property type="match status" value="1"/>
</dbReference>
<comment type="caution">
    <text evidence="8">The sequence shown here is derived from an EMBL/GenBank/DDBJ whole genome shotgun (WGS) entry which is preliminary data.</text>
</comment>
<feature type="domain" description="TGS" evidence="7">
    <location>
        <begin position="409"/>
        <end position="470"/>
    </location>
</feature>